<keyword evidence="2" id="KW-0067">ATP-binding</keyword>
<feature type="binding site" evidence="2">
    <location>
        <position position="60"/>
    </location>
    <ligand>
        <name>Mg(2+)</name>
        <dbReference type="ChEBI" id="CHEBI:18420"/>
        <label>2</label>
    </ligand>
</feature>
<comment type="catalytic activity">
    <reaction evidence="2">
        <text>thiamine phosphate + ATP = thiamine diphosphate + ADP</text>
        <dbReference type="Rhea" id="RHEA:15913"/>
        <dbReference type="ChEBI" id="CHEBI:30616"/>
        <dbReference type="ChEBI" id="CHEBI:37575"/>
        <dbReference type="ChEBI" id="CHEBI:58937"/>
        <dbReference type="ChEBI" id="CHEBI:456216"/>
        <dbReference type="EC" id="2.7.4.16"/>
    </reaction>
</comment>
<keyword evidence="2 5" id="KW-0808">Transferase</keyword>
<dbReference type="CDD" id="cd02194">
    <property type="entry name" value="ThiL"/>
    <property type="match status" value="1"/>
</dbReference>
<feature type="binding site" evidence="2">
    <location>
        <position position="58"/>
    </location>
    <ligand>
        <name>Mg(2+)</name>
        <dbReference type="ChEBI" id="CHEBI:18420"/>
        <label>4</label>
    </ligand>
</feature>
<feature type="binding site" evidence="2">
    <location>
        <position position="43"/>
    </location>
    <ligand>
        <name>Mg(2+)</name>
        <dbReference type="ChEBI" id="CHEBI:18420"/>
        <label>3</label>
    </ligand>
</feature>
<dbReference type="Gene3D" id="3.90.650.10">
    <property type="entry name" value="PurM-like C-terminal domain"/>
    <property type="match status" value="1"/>
</dbReference>
<dbReference type="KEGG" id="nani:NCTC12227_01481"/>
<feature type="binding site" evidence="2">
    <location>
        <position position="88"/>
    </location>
    <ligand>
        <name>Mg(2+)</name>
        <dbReference type="ChEBI" id="CHEBI:18420"/>
        <label>2</label>
    </ligand>
</feature>
<feature type="binding site" evidence="2">
    <location>
        <position position="88"/>
    </location>
    <ligand>
        <name>Mg(2+)</name>
        <dbReference type="ChEBI" id="CHEBI:18420"/>
        <label>4</label>
    </ligand>
</feature>
<dbReference type="GO" id="GO:0009229">
    <property type="term" value="P:thiamine diphosphate biosynthetic process"/>
    <property type="evidence" value="ECO:0007669"/>
    <property type="project" value="UniProtKB-UniRule"/>
</dbReference>
<dbReference type="InterPro" id="IPR010918">
    <property type="entry name" value="PurM-like_C_dom"/>
</dbReference>
<dbReference type="EMBL" id="LR134516">
    <property type="protein sequence ID" value="VEJ21726.1"/>
    <property type="molecule type" value="Genomic_DNA"/>
</dbReference>
<evidence type="ECO:0000313" key="5">
    <source>
        <dbReference type="EMBL" id="VEJ21726.1"/>
    </source>
</evidence>
<proteinExistence type="inferred from homology"/>
<dbReference type="PANTHER" id="PTHR30270">
    <property type="entry name" value="THIAMINE-MONOPHOSPHATE KINASE"/>
    <property type="match status" value="1"/>
</dbReference>
<dbReference type="InterPro" id="IPR006283">
    <property type="entry name" value="ThiL-like"/>
</dbReference>
<dbReference type="SUPFAM" id="SSF56042">
    <property type="entry name" value="PurM C-terminal domain-like"/>
    <property type="match status" value="1"/>
</dbReference>
<dbReference type="NCBIfam" id="TIGR01379">
    <property type="entry name" value="thiL"/>
    <property type="match status" value="1"/>
</dbReference>
<evidence type="ECO:0000259" key="4">
    <source>
        <dbReference type="Pfam" id="PF02769"/>
    </source>
</evidence>
<dbReference type="PIRSF" id="PIRSF005303">
    <property type="entry name" value="Thiam_monoph_kin"/>
    <property type="match status" value="1"/>
</dbReference>
<keyword evidence="2" id="KW-0460">Magnesium</keyword>
<dbReference type="SUPFAM" id="SSF55326">
    <property type="entry name" value="PurM N-terminal domain-like"/>
    <property type="match status" value="1"/>
</dbReference>
<dbReference type="HAMAP" id="MF_02128">
    <property type="entry name" value="TMP_kinase"/>
    <property type="match status" value="1"/>
</dbReference>
<feature type="binding site" evidence="2">
    <location>
        <position position="331"/>
    </location>
    <ligand>
        <name>substrate</name>
    </ligand>
</feature>
<evidence type="ECO:0000256" key="2">
    <source>
        <dbReference type="HAMAP-Rule" id="MF_02128"/>
    </source>
</evidence>
<feature type="binding site" evidence="2">
    <location>
        <position position="135"/>
    </location>
    <ligand>
        <name>Mg(2+)</name>
        <dbReference type="ChEBI" id="CHEBI:18420"/>
        <label>1</label>
    </ligand>
</feature>
<dbReference type="STRING" id="326522.BWD08_09170"/>
<evidence type="ECO:0000313" key="6">
    <source>
        <dbReference type="Proteomes" id="UP000268229"/>
    </source>
</evidence>
<protein>
    <recommendedName>
        <fullName evidence="2">Thiamine-monophosphate kinase</fullName>
        <shortName evidence="2">TMP kinase</shortName>
        <shortName evidence="2">Thiamine-phosphate kinase</shortName>
        <ecNumber evidence="2">2.7.4.16</ecNumber>
    </recommendedName>
</protein>
<dbReference type="Pfam" id="PF00586">
    <property type="entry name" value="AIRS"/>
    <property type="match status" value="1"/>
</dbReference>
<dbReference type="Pfam" id="PF02769">
    <property type="entry name" value="AIRS_C"/>
    <property type="match status" value="1"/>
</dbReference>
<feature type="binding site" evidence="2">
    <location>
        <position position="227"/>
    </location>
    <ligand>
        <name>Mg(2+)</name>
        <dbReference type="ChEBI" id="CHEBI:18420"/>
        <label>5</label>
    </ligand>
</feature>
<feature type="binding site" evidence="2">
    <location>
        <begin position="134"/>
        <end position="135"/>
    </location>
    <ligand>
        <name>ATP</name>
        <dbReference type="ChEBI" id="CHEBI:30616"/>
    </ligand>
</feature>
<keyword evidence="6" id="KW-1185">Reference proteome</keyword>
<dbReference type="Proteomes" id="UP000268229">
    <property type="component" value="Chromosome"/>
</dbReference>
<feature type="binding site" evidence="2">
    <location>
        <position position="226"/>
    </location>
    <ligand>
        <name>ATP</name>
        <dbReference type="ChEBI" id="CHEBI:30616"/>
    </ligand>
</feature>
<feature type="domain" description="PurM-like N-terminal" evidence="3">
    <location>
        <begin position="41"/>
        <end position="150"/>
    </location>
</feature>
<dbReference type="InterPro" id="IPR016188">
    <property type="entry name" value="PurM-like_N"/>
</dbReference>
<dbReference type="UniPathway" id="UPA00060">
    <property type="reaction ID" value="UER00142"/>
</dbReference>
<keyword evidence="1 2" id="KW-0784">Thiamine biosynthesis</keyword>
<sequence length="335" mass="37155">MISLYNVCLSFSKRPLMTEFDFIRRYLQKQQSDSEVLLGIGDDAAVIRPRAGFDLCFSSDMFLKNRHFFEDVHPADLAYKVLAVNISDMAAMGAKPRWILLSAGLPDLQENWLEDFCTSLFSLARRFGIMLIGGDTTKGDMVFNITIIGELPQGKALRRDAARDGDDIWVSGQVGLAAAALNHHWQLLKLPSDILEICEQARLRPKPRVALGQLLLPFAHAAQDISDGLAQDLGHILKASAMGAEIFVEQLPTLPQLRGILPEKQLYDCLLAGGDDYELVFTVPESQREEVMKAGKISNTPVCRIGKINRSGRLKMTLADSSELHLNSLGFDHFG</sequence>
<feature type="binding site" evidence="2">
    <location>
        <position position="159"/>
    </location>
    <ligand>
        <name>ATP</name>
        <dbReference type="ChEBI" id="CHEBI:30616"/>
    </ligand>
</feature>
<feature type="binding site" evidence="2">
    <location>
        <position position="275"/>
    </location>
    <ligand>
        <name>substrate</name>
    </ligand>
</feature>
<feature type="binding site" evidence="2">
    <location>
        <position position="59"/>
    </location>
    <ligand>
        <name>Mg(2+)</name>
        <dbReference type="ChEBI" id="CHEBI:18420"/>
        <label>1</label>
    </ligand>
</feature>
<comment type="similarity">
    <text evidence="2">Belongs to the thiamine-monophosphate kinase family.</text>
</comment>
<comment type="miscellaneous">
    <text evidence="2">Reaction mechanism of ThiL seems to utilize a direct, inline transfer of the gamma-phosphate of ATP to TMP rather than a phosphorylated enzyme intermediate.</text>
</comment>
<comment type="function">
    <text evidence="2">Catalyzes the ATP-dependent phosphorylation of thiamine-monophosphate (TMP) to form thiamine-pyrophosphate (TPP), the active form of vitamin B1.</text>
</comment>
<dbReference type="GO" id="GO:0009030">
    <property type="term" value="F:thiamine-phosphate kinase activity"/>
    <property type="evidence" value="ECO:0007669"/>
    <property type="project" value="UniProtKB-UniRule"/>
</dbReference>
<keyword evidence="2" id="KW-0547">Nucleotide-binding</keyword>
<evidence type="ECO:0000259" key="3">
    <source>
        <dbReference type="Pfam" id="PF00586"/>
    </source>
</evidence>
<dbReference type="InterPro" id="IPR036921">
    <property type="entry name" value="PurM-like_N_sf"/>
</dbReference>
<organism evidence="5 6">
    <name type="scientific">Neisseria animaloris</name>
    <dbReference type="NCBI Taxonomy" id="326522"/>
    <lineage>
        <taxon>Bacteria</taxon>
        <taxon>Pseudomonadati</taxon>
        <taxon>Pseudomonadota</taxon>
        <taxon>Betaproteobacteria</taxon>
        <taxon>Neisseriales</taxon>
        <taxon>Neisseriaceae</taxon>
        <taxon>Neisseria</taxon>
    </lineage>
</organism>
<gene>
    <name evidence="2 5" type="primary">thiL</name>
    <name evidence="5" type="ORF">NCTC12227_01481</name>
</gene>
<dbReference type="GO" id="GO:0000287">
    <property type="term" value="F:magnesium ion binding"/>
    <property type="evidence" value="ECO:0007669"/>
    <property type="project" value="UniProtKB-UniRule"/>
</dbReference>
<feature type="binding site" evidence="2">
    <location>
        <position position="43"/>
    </location>
    <ligand>
        <name>Mg(2+)</name>
        <dbReference type="ChEBI" id="CHEBI:18420"/>
        <label>4</label>
    </ligand>
</feature>
<comment type="pathway">
    <text evidence="2">Cofactor biosynthesis; thiamine diphosphate biosynthesis; thiamine diphosphate from thiamine phosphate: step 1/1.</text>
</comment>
<keyword evidence="2" id="KW-0479">Metal-binding</keyword>
<feature type="binding site" evidence="2">
    <location>
        <position position="67"/>
    </location>
    <ligand>
        <name>substrate</name>
    </ligand>
</feature>
<feature type="binding site" evidence="2">
    <location>
        <position position="224"/>
    </location>
    <ligand>
        <name>Mg(2+)</name>
        <dbReference type="ChEBI" id="CHEBI:18420"/>
        <label>3</label>
    </ligand>
</feature>
<evidence type="ECO:0000256" key="1">
    <source>
        <dbReference type="ARBA" id="ARBA00022977"/>
    </source>
</evidence>
<comment type="caution">
    <text evidence="2">Lacks conserved residue(s) required for the propagation of feature annotation.</text>
</comment>
<feature type="binding site" evidence="2">
    <location>
        <position position="60"/>
    </location>
    <ligand>
        <name>Mg(2+)</name>
        <dbReference type="ChEBI" id="CHEBI:18420"/>
        <label>1</label>
    </ligand>
</feature>
<dbReference type="EC" id="2.7.4.16" evidence="2"/>
<accession>A0A3S5A4K2</accession>
<name>A0A3S5A4K2_9NEIS</name>
<reference evidence="5 6" key="1">
    <citation type="submission" date="2018-12" db="EMBL/GenBank/DDBJ databases">
        <authorList>
            <consortium name="Pathogen Informatics"/>
        </authorList>
    </citation>
    <scope>NUCLEOTIDE SEQUENCE [LARGE SCALE GENOMIC DNA]</scope>
    <source>
        <strain evidence="5 6">NCTC12227</strain>
    </source>
</reference>
<feature type="binding site" evidence="2">
    <location>
        <position position="88"/>
    </location>
    <ligand>
        <name>Mg(2+)</name>
        <dbReference type="ChEBI" id="CHEBI:18420"/>
        <label>3</label>
    </ligand>
</feature>
<dbReference type="GO" id="GO:0005524">
    <property type="term" value="F:ATP binding"/>
    <property type="evidence" value="ECO:0007669"/>
    <property type="project" value="UniProtKB-UniRule"/>
</dbReference>
<dbReference type="Gene3D" id="3.30.1330.10">
    <property type="entry name" value="PurM-like, N-terminal domain"/>
    <property type="match status" value="1"/>
</dbReference>
<dbReference type="InterPro" id="IPR036676">
    <property type="entry name" value="PurM-like_C_sf"/>
</dbReference>
<feature type="domain" description="PurM-like C-terminal" evidence="4">
    <location>
        <begin position="163"/>
        <end position="317"/>
    </location>
</feature>
<dbReference type="PANTHER" id="PTHR30270:SF0">
    <property type="entry name" value="THIAMINE-MONOPHOSPHATE KINASE"/>
    <property type="match status" value="1"/>
</dbReference>
<keyword evidence="2 5" id="KW-0418">Kinase</keyword>
<dbReference type="GO" id="GO:0009228">
    <property type="term" value="P:thiamine biosynthetic process"/>
    <property type="evidence" value="ECO:0007669"/>
    <property type="project" value="UniProtKB-KW"/>
</dbReference>
<dbReference type="AlphaFoldDB" id="A0A3S5A4K2"/>